<dbReference type="PANTHER" id="PTHR10937:SF17">
    <property type="entry name" value="GLUCOSAMINE-FRUCTOSE-6-PHOSPHATE AMINOTRANSFERASE"/>
    <property type="match status" value="1"/>
</dbReference>
<dbReference type="GO" id="GO:0006047">
    <property type="term" value="P:UDP-N-acetylglucosamine metabolic process"/>
    <property type="evidence" value="ECO:0007669"/>
    <property type="project" value="TreeGrafter"/>
</dbReference>
<dbReference type="GO" id="GO:0097367">
    <property type="term" value="F:carbohydrate derivative binding"/>
    <property type="evidence" value="ECO:0007669"/>
    <property type="project" value="InterPro"/>
</dbReference>
<evidence type="ECO:0000313" key="3">
    <source>
        <dbReference type="EMBL" id="THB60352.1"/>
    </source>
</evidence>
<dbReference type="GO" id="GO:0004360">
    <property type="term" value="F:glutamine-fructose-6-phosphate transaminase (isomerizing) activity"/>
    <property type="evidence" value="ECO:0007669"/>
    <property type="project" value="TreeGrafter"/>
</dbReference>
<dbReference type="AlphaFoldDB" id="A0A4S3B0Q7"/>
<dbReference type="InterPro" id="IPR035466">
    <property type="entry name" value="GlmS/AgaS_SIS"/>
</dbReference>
<evidence type="ECO:0000256" key="1">
    <source>
        <dbReference type="ARBA" id="ARBA00022737"/>
    </source>
</evidence>
<organism evidence="3 4">
    <name type="scientific">Vagococcus silagei</name>
    <dbReference type="NCBI Taxonomy" id="2508885"/>
    <lineage>
        <taxon>Bacteria</taxon>
        <taxon>Bacillati</taxon>
        <taxon>Bacillota</taxon>
        <taxon>Bacilli</taxon>
        <taxon>Lactobacillales</taxon>
        <taxon>Enterococcaceae</taxon>
        <taxon>Vagococcus</taxon>
    </lineage>
</organism>
<dbReference type="Pfam" id="PF01380">
    <property type="entry name" value="SIS"/>
    <property type="match status" value="1"/>
</dbReference>
<dbReference type="InterPro" id="IPR046348">
    <property type="entry name" value="SIS_dom_sf"/>
</dbReference>
<dbReference type="PROSITE" id="PS51464">
    <property type="entry name" value="SIS"/>
    <property type="match status" value="1"/>
</dbReference>
<keyword evidence="4" id="KW-1185">Reference proteome</keyword>
<dbReference type="CDD" id="cd05008">
    <property type="entry name" value="SIS_GlmS_GlmD_1"/>
    <property type="match status" value="1"/>
</dbReference>
<dbReference type="Proteomes" id="UP000310506">
    <property type="component" value="Unassembled WGS sequence"/>
</dbReference>
<dbReference type="EMBL" id="SDGV01000026">
    <property type="protein sequence ID" value="THB60352.1"/>
    <property type="molecule type" value="Genomic_DNA"/>
</dbReference>
<dbReference type="SUPFAM" id="SSF53697">
    <property type="entry name" value="SIS domain"/>
    <property type="match status" value="1"/>
</dbReference>
<dbReference type="OrthoDB" id="5150296at2"/>
<dbReference type="InterPro" id="IPR001347">
    <property type="entry name" value="SIS_dom"/>
</dbReference>
<gene>
    <name evidence="3" type="ORF">ESZ54_10910</name>
</gene>
<reference evidence="3 4" key="1">
    <citation type="submission" date="2019-01" db="EMBL/GenBank/DDBJ databases">
        <title>Vagococcus silagei sp. nov. isolated from brewer's grain.</title>
        <authorList>
            <person name="Guu J.-R."/>
        </authorList>
    </citation>
    <scope>NUCLEOTIDE SEQUENCE [LARGE SCALE GENOMIC DNA]</scope>
    <source>
        <strain evidence="3 4">2B-2</strain>
    </source>
</reference>
<comment type="caution">
    <text evidence="3">The sequence shown here is derived from an EMBL/GenBank/DDBJ whole genome shotgun (WGS) entry which is preliminary data.</text>
</comment>
<keyword evidence="1" id="KW-0677">Repeat</keyword>
<proteinExistence type="predicted"/>
<sequence>MTQEQSMLEVIQNIPNQILKRLQASGEFSQKLTGVTQDKVLIVASGTSYNAAFTVKDFTEKKLGLPVTIDYPNHFYHHFNESLYDERTLYVFVSQGGTTKTVLETIEKVNNLGGVTVSLTESLATPIAKAAKISFEIGSEKEPFIFRTAGYSLTAVTLYLTLLAVALEKGKITKPEWADFYNELVGLKKDLPEVMTLAEEWYQKNQDILLSRKALFFAGGGSLWPIAQEADIKFMEMIPIFTNSFEIEEIIHGPQNCFNDSMGFFFLVENKMDEEKAVSIDSFIKKEVGAFSQILTTTKTDSEMLYIASKSSNFHSLVFMTFFQVVGFKLATDSGRNLTQKMYPQIDHYINKTVEVK</sequence>
<dbReference type="GO" id="GO:0006487">
    <property type="term" value="P:protein N-linked glycosylation"/>
    <property type="evidence" value="ECO:0007669"/>
    <property type="project" value="TreeGrafter"/>
</dbReference>
<accession>A0A4S3B0Q7</accession>
<dbReference type="PANTHER" id="PTHR10937">
    <property type="entry name" value="GLUCOSAMINE--FRUCTOSE-6-PHOSPHATE AMINOTRANSFERASE, ISOMERIZING"/>
    <property type="match status" value="1"/>
</dbReference>
<name>A0A4S3B0Q7_9ENTE</name>
<dbReference type="RefSeq" id="WP_136137691.1">
    <property type="nucleotide sequence ID" value="NZ_SDGV01000026.1"/>
</dbReference>
<feature type="domain" description="SIS" evidence="2">
    <location>
        <begin position="28"/>
        <end position="171"/>
    </location>
</feature>
<dbReference type="Gene3D" id="3.40.50.10490">
    <property type="entry name" value="Glucose-6-phosphate isomerase like protein, domain 1"/>
    <property type="match status" value="2"/>
</dbReference>
<protein>
    <submittedName>
        <fullName evidence="3">SIS domain-containing protein</fullName>
    </submittedName>
</protein>
<dbReference type="GO" id="GO:0006002">
    <property type="term" value="P:fructose 6-phosphate metabolic process"/>
    <property type="evidence" value="ECO:0007669"/>
    <property type="project" value="TreeGrafter"/>
</dbReference>
<evidence type="ECO:0000259" key="2">
    <source>
        <dbReference type="PROSITE" id="PS51464"/>
    </source>
</evidence>
<evidence type="ECO:0000313" key="4">
    <source>
        <dbReference type="Proteomes" id="UP000310506"/>
    </source>
</evidence>